<comment type="caution">
    <text evidence="2">The sequence shown here is derived from an EMBL/GenBank/DDBJ whole genome shotgun (WGS) entry which is preliminary data.</text>
</comment>
<feature type="transmembrane region" description="Helical" evidence="1">
    <location>
        <begin position="79"/>
        <end position="98"/>
    </location>
</feature>
<dbReference type="OrthoDB" id="2380880at2"/>
<evidence type="ECO:0000313" key="3">
    <source>
        <dbReference type="Proteomes" id="UP000322524"/>
    </source>
</evidence>
<sequence>MNNHRKETIIKEIDYWKRNRLLPDQYCDYLLALYTEGEAVNQTAKGSKKLFPLFFACLISLLVPITFLVIYFTEMPVHLQMLLVTFFVLLSIFGYFIFRKEESFIHIPVFVLALLILILSIKLLEILSIQLPLTFIIITFQTLIWFFIGYVKKWYYLNISAIITMVLLVANIILM</sequence>
<dbReference type="Proteomes" id="UP000322524">
    <property type="component" value="Unassembled WGS sequence"/>
</dbReference>
<organism evidence="2 3">
    <name type="scientific">Sutcliffiella horikoshii</name>
    <dbReference type="NCBI Taxonomy" id="79883"/>
    <lineage>
        <taxon>Bacteria</taxon>
        <taxon>Bacillati</taxon>
        <taxon>Bacillota</taxon>
        <taxon>Bacilli</taxon>
        <taxon>Bacillales</taxon>
        <taxon>Bacillaceae</taxon>
        <taxon>Sutcliffiella</taxon>
    </lineage>
</organism>
<keyword evidence="1" id="KW-1133">Transmembrane helix</keyword>
<name>A0A5D4T1D7_9BACI</name>
<keyword evidence="1" id="KW-0472">Membrane</keyword>
<feature type="transmembrane region" description="Helical" evidence="1">
    <location>
        <begin position="154"/>
        <end position="174"/>
    </location>
</feature>
<protein>
    <recommendedName>
        <fullName evidence="4">DUF2157 domain-containing protein</fullName>
    </recommendedName>
</protein>
<gene>
    <name evidence="2" type="ORF">FZC76_07455</name>
</gene>
<feature type="transmembrane region" description="Helical" evidence="1">
    <location>
        <begin position="104"/>
        <end position="124"/>
    </location>
</feature>
<feature type="transmembrane region" description="Helical" evidence="1">
    <location>
        <begin position="131"/>
        <end position="148"/>
    </location>
</feature>
<evidence type="ECO:0008006" key="4">
    <source>
        <dbReference type="Google" id="ProtNLM"/>
    </source>
</evidence>
<evidence type="ECO:0000313" key="2">
    <source>
        <dbReference type="EMBL" id="TYS68771.1"/>
    </source>
</evidence>
<keyword evidence="1" id="KW-0812">Transmembrane</keyword>
<proteinExistence type="predicted"/>
<dbReference type="RefSeq" id="WP_148987635.1">
    <property type="nucleotide sequence ID" value="NZ_VTEV01000003.1"/>
</dbReference>
<accession>A0A5D4T1D7</accession>
<dbReference type="AlphaFoldDB" id="A0A5D4T1D7"/>
<reference evidence="2 3" key="1">
    <citation type="submission" date="2019-08" db="EMBL/GenBank/DDBJ databases">
        <title>Bacillus genomes from the desert of Cuatro Cienegas, Coahuila.</title>
        <authorList>
            <person name="Olmedo-Alvarez G."/>
        </authorList>
    </citation>
    <scope>NUCLEOTIDE SEQUENCE [LARGE SCALE GENOMIC DNA]</scope>
    <source>
        <strain evidence="2 3">CH28_1T</strain>
    </source>
</reference>
<evidence type="ECO:0000256" key="1">
    <source>
        <dbReference type="SAM" id="Phobius"/>
    </source>
</evidence>
<feature type="transmembrane region" description="Helical" evidence="1">
    <location>
        <begin position="50"/>
        <end position="72"/>
    </location>
</feature>
<dbReference type="EMBL" id="VTEV01000003">
    <property type="protein sequence ID" value="TYS68771.1"/>
    <property type="molecule type" value="Genomic_DNA"/>
</dbReference>